<keyword evidence="2" id="KW-1185">Reference proteome</keyword>
<accession>A9D5L1</accession>
<sequence>MVENLMVKAQLAHDEVDESLTWAISL</sequence>
<evidence type="ECO:0000313" key="1">
    <source>
        <dbReference type="EMBL" id="EDQ01424.1"/>
    </source>
</evidence>
<comment type="caution">
    <text evidence="1">The sequence shown here is derived from an EMBL/GenBank/DDBJ whole genome shotgun (WGS) entry which is preliminary data.</text>
</comment>
<dbReference type="EMBL" id="ABIC01000010">
    <property type="protein sequence ID" value="EDQ01424.1"/>
    <property type="molecule type" value="Genomic_DNA"/>
</dbReference>
<evidence type="ECO:0000313" key="2">
    <source>
        <dbReference type="Proteomes" id="UP000005839"/>
    </source>
</evidence>
<protein>
    <submittedName>
        <fullName evidence="1">Uncharacterized protein</fullName>
    </submittedName>
</protein>
<reference evidence="1 2" key="1">
    <citation type="submission" date="2007-10" db="EMBL/GenBank/DDBJ databases">
        <authorList>
            <person name="Yayanos A."/>
            <person name="Ferriera S."/>
            <person name="Johnson J."/>
            <person name="Kravitz S."/>
            <person name="Halpern A."/>
            <person name="Remington K."/>
            <person name="Beeson K."/>
            <person name="Tran B."/>
            <person name="Rogers Y.-H."/>
            <person name="Friedman R."/>
            <person name="Venter J.C."/>
        </authorList>
    </citation>
    <scope>NUCLEOTIDE SEQUENCE [LARGE SCALE GENOMIC DNA]</scope>
    <source>
        <strain evidence="1 2">KT99</strain>
    </source>
</reference>
<gene>
    <name evidence="1" type="ORF">KT99_02266</name>
</gene>
<dbReference type="Proteomes" id="UP000005839">
    <property type="component" value="Unassembled WGS sequence"/>
</dbReference>
<organism evidence="1 2">
    <name type="scientific">Shewanella benthica KT99</name>
    <dbReference type="NCBI Taxonomy" id="314608"/>
    <lineage>
        <taxon>Bacteria</taxon>
        <taxon>Pseudomonadati</taxon>
        <taxon>Pseudomonadota</taxon>
        <taxon>Gammaproteobacteria</taxon>
        <taxon>Alteromonadales</taxon>
        <taxon>Shewanellaceae</taxon>
        <taxon>Shewanella</taxon>
    </lineage>
</organism>
<name>A9D5L1_9GAMM</name>
<dbReference type="AlphaFoldDB" id="A9D5L1"/>
<proteinExistence type="predicted"/>